<evidence type="ECO:0000256" key="8">
    <source>
        <dbReference type="SAM" id="MobiDB-lite"/>
    </source>
</evidence>
<dbReference type="GO" id="GO:0016020">
    <property type="term" value="C:membrane"/>
    <property type="evidence" value="ECO:0007669"/>
    <property type="project" value="UniProtKB-SubCell"/>
</dbReference>
<feature type="domain" description="PAC" evidence="11">
    <location>
        <begin position="100"/>
        <end position="153"/>
    </location>
</feature>
<dbReference type="SUPFAM" id="SSF47384">
    <property type="entry name" value="Homodimeric domain of signal transducing histidine kinase"/>
    <property type="match status" value="1"/>
</dbReference>
<feature type="domain" description="Histidine kinase" evidence="9">
    <location>
        <begin position="307"/>
        <end position="523"/>
    </location>
</feature>
<reference evidence="12 13" key="2">
    <citation type="submission" date="2016-12" db="EMBL/GenBank/DDBJ databases">
        <title>Draft Genome Sequence of Cystobacter ferrugineus Strain Cbfe23.</title>
        <authorList>
            <person name="Akbar S."/>
            <person name="Dowd S.E."/>
            <person name="Stevens D.C."/>
        </authorList>
    </citation>
    <scope>NUCLEOTIDE SEQUENCE [LARGE SCALE GENOMIC DNA]</scope>
    <source>
        <strain evidence="12 13">Cbfe23</strain>
    </source>
</reference>
<dbReference type="Gene3D" id="1.10.287.130">
    <property type="match status" value="1"/>
</dbReference>
<dbReference type="Gene3D" id="3.30.565.10">
    <property type="entry name" value="Histidine kinase-like ATPase, C-terminal domain"/>
    <property type="match status" value="1"/>
</dbReference>
<feature type="domain" description="PAS" evidence="10">
    <location>
        <begin position="21"/>
        <end position="97"/>
    </location>
</feature>
<dbReference type="InterPro" id="IPR004358">
    <property type="entry name" value="Sig_transdc_His_kin-like_C"/>
</dbReference>
<feature type="compositionally biased region" description="Basic and acidic residues" evidence="8">
    <location>
        <begin position="532"/>
        <end position="542"/>
    </location>
</feature>
<dbReference type="PANTHER" id="PTHR42878:SF15">
    <property type="entry name" value="BACTERIOPHYTOCHROME"/>
    <property type="match status" value="1"/>
</dbReference>
<feature type="domain" description="PAS" evidence="10">
    <location>
        <begin position="154"/>
        <end position="224"/>
    </location>
</feature>
<dbReference type="InterPro" id="IPR035965">
    <property type="entry name" value="PAS-like_dom_sf"/>
</dbReference>
<dbReference type="EC" id="2.7.13.3" evidence="2"/>
<dbReference type="CDD" id="cd00130">
    <property type="entry name" value="PAS"/>
    <property type="match status" value="2"/>
</dbReference>
<dbReference type="SMART" id="SM00388">
    <property type="entry name" value="HisKA"/>
    <property type="match status" value="1"/>
</dbReference>
<evidence type="ECO:0000259" key="11">
    <source>
        <dbReference type="PROSITE" id="PS50113"/>
    </source>
</evidence>
<comment type="caution">
    <text evidence="12">The sequence shown here is derived from an EMBL/GenBank/DDBJ whole genome shotgun (WGS) entry which is preliminary data.</text>
</comment>
<dbReference type="GO" id="GO:0000156">
    <property type="term" value="F:phosphorelay response regulator activity"/>
    <property type="evidence" value="ECO:0007669"/>
    <property type="project" value="TreeGrafter"/>
</dbReference>
<evidence type="ECO:0000259" key="9">
    <source>
        <dbReference type="PROSITE" id="PS50109"/>
    </source>
</evidence>
<dbReference type="RefSeq" id="WP_071896643.1">
    <property type="nucleotide sequence ID" value="NZ_MPIN01000001.1"/>
</dbReference>
<dbReference type="InterPro" id="IPR036097">
    <property type="entry name" value="HisK_dim/P_sf"/>
</dbReference>
<evidence type="ECO:0000256" key="3">
    <source>
        <dbReference type="ARBA" id="ARBA00022553"/>
    </source>
</evidence>
<dbReference type="PROSITE" id="PS50109">
    <property type="entry name" value="HIS_KIN"/>
    <property type="match status" value="1"/>
</dbReference>
<keyword evidence="3" id="KW-0597">Phosphoprotein</keyword>
<dbReference type="GO" id="GO:0030295">
    <property type="term" value="F:protein kinase activator activity"/>
    <property type="evidence" value="ECO:0007669"/>
    <property type="project" value="TreeGrafter"/>
</dbReference>
<dbReference type="PRINTS" id="PR00344">
    <property type="entry name" value="BCTRLSENSOR"/>
</dbReference>
<dbReference type="SUPFAM" id="SSF55874">
    <property type="entry name" value="ATPase domain of HSP90 chaperone/DNA topoisomerase II/histidine kinase"/>
    <property type="match status" value="1"/>
</dbReference>
<dbReference type="PROSITE" id="PS50113">
    <property type="entry name" value="PAC"/>
    <property type="match status" value="2"/>
</dbReference>
<dbReference type="GO" id="GO:0007234">
    <property type="term" value="P:osmosensory signaling via phosphorelay pathway"/>
    <property type="evidence" value="ECO:0007669"/>
    <property type="project" value="TreeGrafter"/>
</dbReference>
<keyword evidence="7" id="KW-0175">Coiled coil</keyword>
<feature type="coiled-coil region" evidence="7">
    <location>
        <begin position="269"/>
        <end position="300"/>
    </location>
</feature>
<proteinExistence type="predicted"/>
<reference evidence="13" key="1">
    <citation type="submission" date="2016-11" db="EMBL/GenBank/DDBJ databases">
        <authorList>
            <person name="Shukria A."/>
            <person name="Stevens D.C."/>
        </authorList>
    </citation>
    <scope>NUCLEOTIDE SEQUENCE [LARGE SCALE GENOMIC DNA]</scope>
    <source>
        <strain evidence="13">Cbfe23</strain>
    </source>
</reference>
<evidence type="ECO:0000313" key="12">
    <source>
        <dbReference type="EMBL" id="OJH42548.1"/>
    </source>
</evidence>
<keyword evidence="4" id="KW-0808">Transferase</keyword>
<dbReference type="SMART" id="SM00387">
    <property type="entry name" value="HATPase_c"/>
    <property type="match status" value="1"/>
</dbReference>
<dbReference type="InterPro" id="IPR000700">
    <property type="entry name" value="PAS-assoc_C"/>
</dbReference>
<evidence type="ECO:0000256" key="4">
    <source>
        <dbReference type="ARBA" id="ARBA00022679"/>
    </source>
</evidence>
<evidence type="ECO:0000313" key="13">
    <source>
        <dbReference type="Proteomes" id="UP000182229"/>
    </source>
</evidence>
<dbReference type="InterPro" id="IPR036890">
    <property type="entry name" value="HATPase_C_sf"/>
</dbReference>
<dbReference type="STRING" id="83449.BON30_04990"/>
<feature type="region of interest" description="Disordered" evidence="8">
    <location>
        <begin position="520"/>
        <end position="542"/>
    </location>
</feature>
<accession>A0A1L9BK53</accession>
<dbReference type="Pfam" id="PF02518">
    <property type="entry name" value="HATPase_c"/>
    <property type="match status" value="1"/>
</dbReference>
<dbReference type="PANTHER" id="PTHR42878">
    <property type="entry name" value="TWO-COMPONENT HISTIDINE KINASE"/>
    <property type="match status" value="1"/>
</dbReference>
<comment type="catalytic activity">
    <reaction evidence="1">
        <text>ATP + protein L-histidine = ADP + protein N-phospho-L-histidine.</text>
        <dbReference type="EC" id="2.7.13.3"/>
    </reaction>
</comment>
<organism evidence="12 13">
    <name type="scientific">Cystobacter ferrugineus</name>
    <dbReference type="NCBI Taxonomy" id="83449"/>
    <lineage>
        <taxon>Bacteria</taxon>
        <taxon>Pseudomonadati</taxon>
        <taxon>Myxococcota</taxon>
        <taxon>Myxococcia</taxon>
        <taxon>Myxococcales</taxon>
        <taxon>Cystobacterineae</taxon>
        <taxon>Archangiaceae</taxon>
        <taxon>Cystobacter</taxon>
    </lineage>
</organism>
<evidence type="ECO:0000256" key="7">
    <source>
        <dbReference type="SAM" id="Coils"/>
    </source>
</evidence>
<dbReference type="SMART" id="SM00086">
    <property type="entry name" value="PAC"/>
    <property type="match status" value="2"/>
</dbReference>
<dbReference type="FunFam" id="1.10.287.130:FF:000070">
    <property type="entry name" value="Histidine kinase sensor protein"/>
    <property type="match status" value="1"/>
</dbReference>
<dbReference type="Pfam" id="PF08448">
    <property type="entry name" value="PAS_4"/>
    <property type="match status" value="2"/>
</dbReference>
<dbReference type="Gene3D" id="3.30.450.20">
    <property type="entry name" value="PAS domain"/>
    <property type="match status" value="2"/>
</dbReference>
<dbReference type="SMART" id="SM00091">
    <property type="entry name" value="PAS"/>
    <property type="match status" value="2"/>
</dbReference>
<dbReference type="Pfam" id="PF00512">
    <property type="entry name" value="HisKA"/>
    <property type="match status" value="1"/>
</dbReference>
<dbReference type="InterPro" id="IPR003661">
    <property type="entry name" value="HisK_dim/P_dom"/>
</dbReference>
<dbReference type="FunFam" id="3.30.565.10:FF:000006">
    <property type="entry name" value="Sensor histidine kinase WalK"/>
    <property type="match status" value="1"/>
</dbReference>
<evidence type="ECO:0000256" key="1">
    <source>
        <dbReference type="ARBA" id="ARBA00000085"/>
    </source>
</evidence>
<dbReference type="PROSITE" id="PS50112">
    <property type="entry name" value="PAS"/>
    <property type="match status" value="2"/>
</dbReference>
<keyword evidence="13" id="KW-1185">Reference proteome</keyword>
<evidence type="ECO:0000256" key="6">
    <source>
        <dbReference type="ARBA" id="ARBA00023136"/>
    </source>
</evidence>
<gene>
    <name evidence="12" type="ORF">BON30_04990</name>
</gene>
<evidence type="ECO:0000259" key="10">
    <source>
        <dbReference type="PROSITE" id="PS50112"/>
    </source>
</evidence>
<dbReference type="InterPro" id="IPR013656">
    <property type="entry name" value="PAS_4"/>
</dbReference>
<dbReference type="OrthoDB" id="9779002at2"/>
<dbReference type="GO" id="GO:0000155">
    <property type="term" value="F:phosphorelay sensor kinase activity"/>
    <property type="evidence" value="ECO:0007669"/>
    <property type="project" value="InterPro"/>
</dbReference>
<dbReference type="NCBIfam" id="TIGR00229">
    <property type="entry name" value="sensory_box"/>
    <property type="match status" value="2"/>
</dbReference>
<sequence length="542" mass="60821">MSASSSSTDHSDSLAEGLFQNPALLRALADTLAERVMVADATGRIIYFSPAALDFQGLGLKTMSQEDWYRHFRFSDPDTRAPVPPERLPLSRALRGEEGPPVDLFVEADHLAEGYYVRVTTRPVRDREGRMLGVLLFMRDIAQERRAQAEQRRTEQRFHLIVEAAQEGIWMLDKEGRTTYANRYMARMLGYTVEEMLGQHVLSFVDEGGHHQVTLNLERRMQGHSSVHDMALRHKDGRPIWTLLSSNPLRDEEGHYIGALATVTDITQRREAEQQVRQLNAELERRIAERTAQLEFSNRELEAFAYSVAHDLRAPLRAISTFSLALSEDCPGQLDPTGEDYLQRIRGAAQRMSELIDGILTLSRVTSTGLQETDVSLSALARAAAEQLQRGQPERTVHLRLQEGLVDQGDARMLRSVLENLLGNAWKFTRERPVAEIEFGALPGEGGQGRVYFVRDNGAGFDMEYQSRLFGVFQRLHGAQEFEGNGVGLATVRRIIQRHGGRVWGEGRVGQGATFFFTLHEASGGGAPPSTDVRRDDGRRKS</sequence>
<keyword evidence="6" id="KW-0472">Membrane</keyword>
<feature type="domain" description="PAC" evidence="11">
    <location>
        <begin position="226"/>
        <end position="278"/>
    </location>
</feature>
<evidence type="ECO:0000256" key="2">
    <source>
        <dbReference type="ARBA" id="ARBA00012438"/>
    </source>
</evidence>
<keyword evidence="5" id="KW-0418">Kinase</keyword>
<dbReference type="EMBL" id="MPIN01000001">
    <property type="protein sequence ID" value="OJH42548.1"/>
    <property type="molecule type" value="Genomic_DNA"/>
</dbReference>
<dbReference type="CDD" id="cd00082">
    <property type="entry name" value="HisKA"/>
    <property type="match status" value="1"/>
</dbReference>
<dbReference type="InterPro" id="IPR003594">
    <property type="entry name" value="HATPase_dom"/>
</dbReference>
<name>A0A1L9BK53_9BACT</name>
<protein>
    <recommendedName>
        <fullName evidence="2">histidine kinase</fullName>
        <ecNumber evidence="2">2.7.13.3</ecNumber>
    </recommendedName>
</protein>
<evidence type="ECO:0000256" key="5">
    <source>
        <dbReference type="ARBA" id="ARBA00022777"/>
    </source>
</evidence>
<dbReference type="InterPro" id="IPR005467">
    <property type="entry name" value="His_kinase_dom"/>
</dbReference>
<dbReference type="InterPro" id="IPR001610">
    <property type="entry name" value="PAC"/>
</dbReference>
<dbReference type="InterPro" id="IPR000014">
    <property type="entry name" value="PAS"/>
</dbReference>
<dbReference type="AlphaFoldDB" id="A0A1L9BK53"/>
<dbReference type="Proteomes" id="UP000182229">
    <property type="component" value="Unassembled WGS sequence"/>
</dbReference>
<dbReference type="SUPFAM" id="SSF55785">
    <property type="entry name" value="PYP-like sensor domain (PAS domain)"/>
    <property type="match status" value="2"/>
</dbReference>
<dbReference type="InterPro" id="IPR050351">
    <property type="entry name" value="BphY/WalK/GraS-like"/>
</dbReference>